<keyword evidence="6" id="KW-1185">Reference proteome</keyword>
<dbReference type="PROSITE" id="PS50949">
    <property type="entry name" value="HTH_GNTR"/>
    <property type="match status" value="1"/>
</dbReference>
<dbReference type="AlphaFoldDB" id="A0A3E0DRA4"/>
<dbReference type="InterPro" id="IPR036388">
    <property type="entry name" value="WH-like_DNA-bd_sf"/>
</dbReference>
<comment type="caution">
    <text evidence="5">The sequence shown here is derived from an EMBL/GenBank/DDBJ whole genome shotgun (WGS) entry which is preliminary data.</text>
</comment>
<dbReference type="GO" id="GO:0003677">
    <property type="term" value="F:DNA binding"/>
    <property type="evidence" value="ECO:0007669"/>
    <property type="project" value="UniProtKB-KW"/>
</dbReference>
<dbReference type="SUPFAM" id="SSF46785">
    <property type="entry name" value="Winged helix' DNA-binding domain"/>
    <property type="match status" value="1"/>
</dbReference>
<dbReference type="SMART" id="SM00895">
    <property type="entry name" value="FCD"/>
    <property type="match status" value="1"/>
</dbReference>
<dbReference type="InterPro" id="IPR011711">
    <property type="entry name" value="GntR_C"/>
</dbReference>
<dbReference type="InterPro" id="IPR008920">
    <property type="entry name" value="TF_FadR/GntR_C"/>
</dbReference>
<dbReference type="Gene3D" id="1.20.120.530">
    <property type="entry name" value="GntR ligand-binding domain-like"/>
    <property type="match status" value="1"/>
</dbReference>
<dbReference type="SUPFAM" id="SSF48008">
    <property type="entry name" value="GntR ligand-binding domain-like"/>
    <property type="match status" value="1"/>
</dbReference>
<dbReference type="EMBL" id="QUNG01000002">
    <property type="protein sequence ID" value="REG85665.1"/>
    <property type="molecule type" value="Genomic_DNA"/>
</dbReference>
<dbReference type="InterPro" id="IPR036390">
    <property type="entry name" value="WH_DNA-bd_sf"/>
</dbReference>
<keyword evidence="1" id="KW-0805">Transcription regulation</keyword>
<dbReference type="GO" id="GO:0003700">
    <property type="term" value="F:DNA-binding transcription factor activity"/>
    <property type="evidence" value="ECO:0007669"/>
    <property type="project" value="InterPro"/>
</dbReference>
<dbReference type="SMART" id="SM00345">
    <property type="entry name" value="HTH_GNTR"/>
    <property type="match status" value="1"/>
</dbReference>
<proteinExistence type="predicted"/>
<dbReference type="PANTHER" id="PTHR43537:SF5">
    <property type="entry name" value="UXU OPERON TRANSCRIPTIONAL REGULATOR"/>
    <property type="match status" value="1"/>
</dbReference>
<dbReference type="PANTHER" id="PTHR43537">
    <property type="entry name" value="TRANSCRIPTIONAL REGULATOR, GNTR FAMILY"/>
    <property type="match status" value="1"/>
</dbReference>
<sequence length="221" mass="24927">MNDNSFTDELNNLKKQSLSKTVEEQLEKMILSGQIAPGERINESALSASLNISRAPIREACRHMAQYGMVENRVGKGTFVCQVDYGEAVDLYEVRGMLDALAAEKAAVLASDDEIEQLQQLVTRMETLSHNGDAPEYFAANLDFHQTIIAASQNKSLFNMYQVIYKKLSLFRRKNLAEPERLQASFAEHEKIFQAIKAKDPQQAALLSRQHVEEAKKNLQH</sequence>
<gene>
    <name evidence="5" type="ORF">DFP81_102198</name>
</gene>
<name>A0A3E0DRA4_9GAMM</name>
<reference evidence="5 6" key="1">
    <citation type="submission" date="2018-08" db="EMBL/GenBank/DDBJ databases">
        <title>Genomic Encyclopedia of Type Strains, Phase III (KMG-III): the genomes of soil and plant-associated and newly described type strains.</title>
        <authorList>
            <person name="Whitman W."/>
        </authorList>
    </citation>
    <scope>NUCLEOTIDE SEQUENCE [LARGE SCALE GENOMIC DNA]</scope>
    <source>
        <strain evidence="5 6">CECT 7375</strain>
    </source>
</reference>
<dbReference type="InterPro" id="IPR000524">
    <property type="entry name" value="Tscrpt_reg_HTH_GntR"/>
</dbReference>
<evidence type="ECO:0000256" key="3">
    <source>
        <dbReference type="ARBA" id="ARBA00023163"/>
    </source>
</evidence>
<dbReference type="Gene3D" id="1.10.10.10">
    <property type="entry name" value="Winged helix-like DNA-binding domain superfamily/Winged helix DNA-binding domain"/>
    <property type="match status" value="1"/>
</dbReference>
<evidence type="ECO:0000256" key="1">
    <source>
        <dbReference type="ARBA" id="ARBA00023015"/>
    </source>
</evidence>
<dbReference type="OrthoDB" id="5450856at2"/>
<feature type="domain" description="HTH gntR-type" evidence="4">
    <location>
        <begin position="16"/>
        <end position="83"/>
    </location>
</feature>
<evidence type="ECO:0000259" key="4">
    <source>
        <dbReference type="PROSITE" id="PS50949"/>
    </source>
</evidence>
<evidence type="ECO:0000313" key="6">
    <source>
        <dbReference type="Proteomes" id="UP000256542"/>
    </source>
</evidence>
<protein>
    <submittedName>
        <fullName evidence="5">GntR family transcriptional regulator</fullName>
    </submittedName>
</protein>
<dbReference type="Pfam" id="PF07729">
    <property type="entry name" value="FCD"/>
    <property type="match status" value="1"/>
</dbReference>
<dbReference type="Proteomes" id="UP000256542">
    <property type="component" value="Unassembled WGS sequence"/>
</dbReference>
<evidence type="ECO:0000256" key="2">
    <source>
        <dbReference type="ARBA" id="ARBA00023125"/>
    </source>
</evidence>
<dbReference type="Pfam" id="PF00392">
    <property type="entry name" value="GntR"/>
    <property type="match status" value="1"/>
</dbReference>
<evidence type="ECO:0000313" key="5">
    <source>
        <dbReference type="EMBL" id="REG85665.1"/>
    </source>
</evidence>
<keyword evidence="3" id="KW-0804">Transcription</keyword>
<accession>A0A3E0DRA4</accession>
<keyword evidence="2" id="KW-0238">DNA-binding</keyword>
<organism evidence="5 6">
    <name type="scientific">Marinomonas pollencensis</name>
    <dbReference type="NCBI Taxonomy" id="491954"/>
    <lineage>
        <taxon>Bacteria</taxon>
        <taxon>Pseudomonadati</taxon>
        <taxon>Pseudomonadota</taxon>
        <taxon>Gammaproteobacteria</taxon>
        <taxon>Oceanospirillales</taxon>
        <taxon>Oceanospirillaceae</taxon>
        <taxon>Marinomonas</taxon>
    </lineage>
</organism>
<dbReference type="RefSeq" id="WP_115896448.1">
    <property type="nucleotide sequence ID" value="NZ_QUNG01000002.1"/>
</dbReference>
<dbReference type="CDD" id="cd07377">
    <property type="entry name" value="WHTH_GntR"/>
    <property type="match status" value="1"/>
</dbReference>